<comment type="caution">
    <text evidence="2">The sequence shown here is derived from an EMBL/GenBank/DDBJ whole genome shotgun (WGS) entry which is preliminary data.</text>
</comment>
<evidence type="ECO:0000259" key="1">
    <source>
        <dbReference type="Pfam" id="PF02602"/>
    </source>
</evidence>
<evidence type="ECO:0000313" key="3">
    <source>
        <dbReference type="Proteomes" id="UP000029614"/>
    </source>
</evidence>
<dbReference type="Proteomes" id="UP000029614">
    <property type="component" value="Unassembled WGS sequence"/>
</dbReference>
<dbReference type="OrthoDB" id="1149788at2"/>
<dbReference type="InterPro" id="IPR036108">
    <property type="entry name" value="4pyrrol_syn_uPrphyn_synt_sf"/>
</dbReference>
<dbReference type="Pfam" id="PF02602">
    <property type="entry name" value="HEM4"/>
    <property type="match status" value="1"/>
</dbReference>
<dbReference type="AlphaFoldDB" id="A0A096AXX7"/>
<dbReference type="SUPFAM" id="SSF69618">
    <property type="entry name" value="HemD-like"/>
    <property type="match status" value="1"/>
</dbReference>
<dbReference type="EMBL" id="JRNU01000020">
    <property type="protein sequence ID" value="KGF51948.1"/>
    <property type="molecule type" value="Genomic_DNA"/>
</dbReference>
<keyword evidence="3" id="KW-1185">Reference proteome</keyword>
<dbReference type="InterPro" id="IPR003754">
    <property type="entry name" value="4pyrrol_synth_uPrphyn_synth"/>
</dbReference>
<sequence length="251" mass="28461">MIKKILVSQPKPTSDKSPYYDISSDLGVELVFRPFFKVEGISSKEFRQQKINLLDYTAVVFTSRHAVDNYFKLAKELRITIPEDMKYFCVIETIALYIQKYVQYRKRKVFFGNTGKIDSLIPLMQKHKNEKFLVPQSSVHNSAISSLLDAHKLKHTECIMYRTVTNNMSEEEVKNFDYDMVVLFSTTGVKALKENVPGLEQGDVKVAAFGSATAKAVGDLGYRLDLEAPTAQHPSMTGALKAYLEANNRVK</sequence>
<feature type="domain" description="Tetrapyrrole biosynthesis uroporphyrinogen III synthase" evidence="1">
    <location>
        <begin position="25"/>
        <end position="237"/>
    </location>
</feature>
<protein>
    <submittedName>
        <fullName evidence="2">Uroporphyrinogen-III synthase</fullName>
    </submittedName>
</protein>
<evidence type="ECO:0000313" key="2">
    <source>
        <dbReference type="EMBL" id="KGF51948.1"/>
    </source>
</evidence>
<dbReference type="RefSeq" id="WP_008447319.1">
    <property type="nucleotide sequence ID" value="NZ_JRNU01000020.1"/>
</dbReference>
<name>A0A096AXX7_9BACT</name>
<reference evidence="2 3" key="1">
    <citation type="submission" date="2014-07" db="EMBL/GenBank/DDBJ databases">
        <authorList>
            <person name="McCorrison J."/>
            <person name="Sanka R."/>
            <person name="Torralba M."/>
            <person name="Gillis M."/>
            <person name="Haft D.H."/>
            <person name="Methe B."/>
            <person name="Sutton G."/>
            <person name="Nelson K.E."/>
        </authorList>
    </citation>
    <scope>NUCLEOTIDE SEQUENCE [LARGE SCALE GENOMIC DNA]</scope>
    <source>
        <strain evidence="2 3">DNF00058</strain>
    </source>
</reference>
<dbReference type="GO" id="GO:0004852">
    <property type="term" value="F:uroporphyrinogen-III synthase activity"/>
    <property type="evidence" value="ECO:0007669"/>
    <property type="project" value="InterPro"/>
</dbReference>
<dbReference type="Gene3D" id="3.40.50.10090">
    <property type="match status" value="2"/>
</dbReference>
<gene>
    <name evidence="2" type="ORF">HMPREF9302_05400</name>
</gene>
<organism evidence="2 3">
    <name type="scientific">Prevotella amnii DNF00058</name>
    <dbReference type="NCBI Taxonomy" id="1401066"/>
    <lineage>
        <taxon>Bacteria</taxon>
        <taxon>Pseudomonadati</taxon>
        <taxon>Bacteroidota</taxon>
        <taxon>Bacteroidia</taxon>
        <taxon>Bacteroidales</taxon>
        <taxon>Prevotellaceae</taxon>
        <taxon>Prevotella</taxon>
    </lineage>
</organism>
<proteinExistence type="predicted"/>
<dbReference type="GO" id="GO:0033014">
    <property type="term" value="P:tetrapyrrole biosynthetic process"/>
    <property type="evidence" value="ECO:0007669"/>
    <property type="project" value="InterPro"/>
</dbReference>
<accession>A0A096AXX7</accession>
<dbReference type="CDD" id="cd06578">
    <property type="entry name" value="HemD"/>
    <property type="match status" value="1"/>
</dbReference>